<evidence type="ECO:0000256" key="5">
    <source>
        <dbReference type="SAM" id="MobiDB-lite"/>
    </source>
</evidence>
<organism evidence="7 8">
    <name type="scientific">Cellulomonas chitinilytica</name>
    <dbReference type="NCBI Taxonomy" id="398759"/>
    <lineage>
        <taxon>Bacteria</taxon>
        <taxon>Bacillati</taxon>
        <taxon>Actinomycetota</taxon>
        <taxon>Actinomycetes</taxon>
        <taxon>Micrococcales</taxon>
        <taxon>Cellulomonadaceae</taxon>
        <taxon>Cellulomonas</taxon>
    </lineage>
</organism>
<evidence type="ECO:0000259" key="6">
    <source>
        <dbReference type="PROSITE" id="PS50977"/>
    </source>
</evidence>
<name>A0A919P2S4_9CELL</name>
<sequence>MDEQQDQDARREADALRRDREKAERLARREAEKAQKDREKAARDSERDEARRRQDAERRERDLAKAEQNILRERERAEQEQVKEAERRKNERERAARDAAREAGRALREAEKAQRAAALAQQRAAREAENARRQAQRAEQDGAPPVQPTDLSRLPADVAVLWRTPEPARRGPRPGLTLEQIADAAIALADAEGIGAVSMARLAESLGFTTMSLYRYVASKDEVLALMTDRAGGRAPSVGPEVGDWRARLELLVALSQPVLRAHPWMAQTTSVLHTLGPNRLTWMEAMLAALDDVPLTEAEKLLAVGALSSHMLEELRLVAAMTERARATTDEVAAMGDVIRMLADRGTHPALLRAVDGGAFDEAPVADDEETLGFGTVLLLDGIEQLIARASSHPQPAALPPGSPDAAEILAVSDRPGTLTS</sequence>
<reference evidence="7" key="1">
    <citation type="submission" date="2021-01" db="EMBL/GenBank/DDBJ databases">
        <title>Whole genome shotgun sequence of Cellulomonas chitinilytica NBRC 110799.</title>
        <authorList>
            <person name="Komaki H."/>
            <person name="Tamura T."/>
        </authorList>
    </citation>
    <scope>NUCLEOTIDE SEQUENCE</scope>
    <source>
        <strain evidence="7">NBRC 110799</strain>
    </source>
</reference>
<dbReference type="InterPro" id="IPR009057">
    <property type="entry name" value="Homeodomain-like_sf"/>
</dbReference>
<keyword evidence="8" id="KW-1185">Reference proteome</keyword>
<dbReference type="Pfam" id="PF00440">
    <property type="entry name" value="TetR_N"/>
    <property type="match status" value="1"/>
</dbReference>
<feature type="domain" description="HTH tetR-type" evidence="6">
    <location>
        <begin position="175"/>
        <end position="235"/>
    </location>
</feature>
<dbReference type="SUPFAM" id="SSF48498">
    <property type="entry name" value="Tetracyclin repressor-like, C-terminal domain"/>
    <property type="match status" value="1"/>
</dbReference>
<gene>
    <name evidence="7" type="ORF">Cch01nite_15570</name>
</gene>
<dbReference type="InterPro" id="IPR004111">
    <property type="entry name" value="Repressor_TetR_C"/>
</dbReference>
<dbReference type="GO" id="GO:0045892">
    <property type="term" value="P:negative regulation of DNA-templated transcription"/>
    <property type="evidence" value="ECO:0007669"/>
    <property type="project" value="InterPro"/>
</dbReference>
<dbReference type="RefSeq" id="WP_203750810.1">
    <property type="nucleotide sequence ID" value="NZ_BONK01000004.1"/>
</dbReference>
<dbReference type="InterPro" id="IPR001647">
    <property type="entry name" value="HTH_TetR"/>
</dbReference>
<evidence type="ECO:0000256" key="2">
    <source>
        <dbReference type="ARBA" id="ARBA00023125"/>
    </source>
</evidence>
<dbReference type="Proteomes" id="UP000632740">
    <property type="component" value="Unassembled WGS sequence"/>
</dbReference>
<accession>A0A919P2S4</accession>
<feature type="DNA-binding region" description="H-T-H motif" evidence="4">
    <location>
        <begin position="198"/>
        <end position="217"/>
    </location>
</feature>
<evidence type="ECO:0000256" key="3">
    <source>
        <dbReference type="ARBA" id="ARBA00023163"/>
    </source>
</evidence>
<evidence type="ECO:0000256" key="4">
    <source>
        <dbReference type="PROSITE-ProRule" id="PRU00335"/>
    </source>
</evidence>
<comment type="caution">
    <text evidence="7">The sequence shown here is derived from an EMBL/GenBank/DDBJ whole genome shotgun (WGS) entry which is preliminary data.</text>
</comment>
<feature type="compositionally biased region" description="Basic and acidic residues" evidence="5">
    <location>
        <begin position="7"/>
        <end position="114"/>
    </location>
</feature>
<dbReference type="PROSITE" id="PS50977">
    <property type="entry name" value="HTH_TETR_2"/>
    <property type="match status" value="1"/>
</dbReference>
<dbReference type="Pfam" id="PF02909">
    <property type="entry name" value="TetR_C_1"/>
    <property type="match status" value="1"/>
</dbReference>
<dbReference type="EMBL" id="BONK01000004">
    <property type="protein sequence ID" value="GIG20833.1"/>
    <property type="molecule type" value="Genomic_DNA"/>
</dbReference>
<dbReference type="Gene3D" id="1.10.357.10">
    <property type="entry name" value="Tetracycline Repressor, domain 2"/>
    <property type="match status" value="1"/>
</dbReference>
<dbReference type="SUPFAM" id="SSF46689">
    <property type="entry name" value="Homeodomain-like"/>
    <property type="match status" value="1"/>
</dbReference>
<protein>
    <recommendedName>
        <fullName evidence="6">HTH tetR-type domain-containing protein</fullName>
    </recommendedName>
</protein>
<dbReference type="AlphaFoldDB" id="A0A919P2S4"/>
<keyword evidence="1" id="KW-0805">Transcription regulation</keyword>
<feature type="compositionally biased region" description="Basic and acidic residues" evidence="5">
    <location>
        <begin position="124"/>
        <end position="140"/>
    </location>
</feature>
<proteinExistence type="predicted"/>
<dbReference type="InterPro" id="IPR036271">
    <property type="entry name" value="Tet_transcr_reg_TetR-rel_C_sf"/>
</dbReference>
<feature type="region of interest" description="Disordered" evidence="5">
    <location>
        <begin position="1"/>
        <end position="153"/>
    </location>
</feature>
<dbReference type="Gene3D" id="1.10.10.60">
    <property type="entry name" value="Homeodomain-like"/>
    <property type="match status" value="1"/>
</dbReference>
<dbReference type="InterPro" id="IPR050109">
    <property type="entry name" value="HTH-type_TetR-like_transc_reg"/>
</dbReference>
<evidence type="ECO:0000313" key="8">
    <source>
        <dbReference type="Proteomes" id="UP000632740"/>
    </source>
</evidence>
<evidence type="ECO:0000256" key="1">
    <source>
        <dbReference type="ARBA" id="ARBA00023015"/>
    </source>
</evidence>
<dbReference type="GO" id="GO:0003700">
    <property type="term" value="F:DNA-binding transcription factor activity"/>
    <property type="evidence" value="ECO:0007669"/>
    <property type="project" value="TreeGrafter"/>
</dbReference>
<evidence type="ECO:0000313" key="7">
    <source>
        <dbReference type="EMBL" id="GIG20833.1"/>
    </source>
</evidence>
<dbReference type="PANTHER" id="PTHR30055:SF151">
    <property type="entry name" value="TRANSCRIPTIONAL REGULATORY PROTEIN"/>
    <property type="match status" value="1"/>
</dbReference>
<dbReference type="PANTHER" id="PTHR30055">
    <property type="entry name" value="HTH-TYPE TRANSCRIPTIONAL REGULATOR RUTR"/>
    <property type="match status" value="1"/>
</dbReference>
<keyword evidence="3" id="KW-0804">Transcription</keyword>
<keyword evidence="2 4" id="KW-0238">DNA-binding</keyword>
<dbReference type="GO" id="GO:0000976">
    <property type="term" value="F:transcription cis-regulatory region binding"/>
    <property type="evidence" value="ECO:0007669"/>
    <property type="project" value="TreeGrafter"/>
</dbReference>